<dbReference type="GO" id="GO:0005886">
    <property type="term" value="C:plasma membrane"/>
    <property type="evidence" value="ECO:0007669"/>
    <property type="project" value="UniProtKB-UniRule"/>
</dbReference>
<protein>
    <submittedName>
        <fullName evidence="11">Thiamine transporter 1</fullName>
    </submittedName>
</protein>
<organism evidence="10 11">
    <name type="scientific">Lingula anatina</name>
    <name type="common">Brachiopod</name>
    <name type="synonym">Lingula unguis</name>
    <dbReference type="NCBI Taxonomy" id="7574"/>
    <lineage>
        <taxon>Eukaryota</taxon>
        <taxon>Metazoa</taxon>
        <taxon>Spiralia</taxon>
        <taxon>Lophotrochozoa</taxon>
        <taxon>Brachiopoda</taxon>
        <taxon>Linguliformea</taxon>
        <taxon>Lingulata</taxon>
        <taxon>Lingulida</taxon>
        <taxon>Linguloidea</taxon>
        <taxon>Lingulidae</taxon>
        <taxon>Lingula</taxon>
    </lineage>
</organism>
<gene>
    <name evidence="11" type="primary">LOC106171355</name>
</gene>
<dbReference type="Proteomes" id="UP000085678">
    <property type="component" value="Unplaced"/>
</dbReference>
<keyword evidence="4 9" id="KW-0812">Transmembrane</keyword>
<keyword evidence="5 9" id="KW-1133">Transmembrane helix</keyword>
<comment type="similarity">
    <text evidence="2 7">Belongs to the reduced folate carrier (RFC) transporter (TC 2.A.48) family.</text>
</comment>
<dbReference type="STRING" id="7574.A0A1S3J9P7"/>
<proteinExistence type="inferred from homology"/>
<dbReference type="OMA" id="WAISSAC"/>
<evidence type="ECO:0000256" key="5">
    <source>
        <dbReference type="ARBA" id="ARBA00022989"/>
    </source>
</evidence>
<dbReference type="Pfam" id="PF01770">
    <property type="entry name" value="Folate_carrier"/>
    <property type="match status" value="2"/>
</dbReference>
<name>A0A1S3J9P7_LINAN</name>
<feature type="transmembrane region" description="Helical" evidence="9">
    <location>
        <begin position="456"/>
        <end position="477"/>
    </location>
</feature>
<evidence type="ECO:0000313" key="10">
    <source>
        <dbReference type="Proteomes" id="UP000085678"/>
    </source>
</evidence>
<dbReference type="NCBIfam" id="TIGR00806">
    <property type="entry name" value="rfc"/>
    <property type="match status" value="1"/>
</dbReference>
<dbReference type="FunFam" id="1.20.1250.20:FF:000225">
    <property type="entry name" value="Solute carrier family 19 member 1"/>
    <property type="match status" value="2"/>
</dbReference>
<evidence type="ECO:0000313" key="11">
    <source>
        <dbReference type="RefSeq" id="XP_013407120.1"/>
    </source>
</evidence>
<accession>A0A1S3J9P7</accession>
<evidence type="ECO:0000256" key="6">
    <source>
        <dbReference type="ARBA" id="ARBA00023136"/>
    </source>
</evidence>
<dbReference type="PANTHER" id="PTHR10686">
    <property type="entry name" value="FOLATE TRANSPORTER"/>
    <property type="match status" value="1"/>
</dbReference>
<feature type="transmembrane region" description="Helical" evidence="9">
    <location>
        <begin position="489"/>
        <end position="511"/>
    </location>
</feature>
<dbReference type="SUPFAM" id="SSF103473">
    <property type="entry name" value="MFS general substrate transporter"/>
    <property type="match status" value="1"/>
</dbReference>
<dbReference type="GO" id="GO:0090482">
    <property type="term" value="F:vitamin transmembrane transporter activity"/>
    <property type="evidence" value="ECO:0007669"/>
    <property type="project" value="InterPro"/>
</dbReference>
<keyword evidence="6 7" id="KW-0472">Membrane</keyword>
<feature type="transmembrane region" description="Helical" evidence="9">
    <location>
        <begin position="523"/>
        <end position="540"/>
    </location>
</feature>
<comment type="subcellular location">
    <subcellularLocation>
        <location evidence="1 7">Membrane</location>
        <topology evidence="1 7">Multi-pass membrane protein</topology>
    </subcellularLocation>
</comment>
<dbReference type="InterPro" id="IPR002666">
    <property type="entry name" value="Folate_carrier"/>
</dbReference>
<dbReference type="KEGG" id="lak:106171355"/>
<feature type="transmembrane region" description="Helical" evidence="9">
    <location>
        <begin position="136"/>
        <end position="155"/>
    </location>
</feature>
<feature type="transmembrane region" description="Helical" evidence="9">
    <location>
        <begin position="161"/>
        <end position="183"/>
    </location>
</feature>
<feature type="transmembrane region" description="Helical" evidence="9">
    <location>
        <begin position="403"/>
        <end position="422"/>
    </location>
</feature>
<feature type="region of interest" description="Disordered" evidence="8">
    <location>
        <begin position="564"/>
        <end position="593"/>
    </location>
</feature>
<dbReference type="RefSeq" id="XP_013407120.1">
    <property type="nucleotide sequence ID" value="XM_013551666.1"/>
</dbReference>
<evidence type="ECO:0000256" key="2">
    <source>
        <dbReference type="ARBA" id="ARBA00005773"/>
    </source>
</evidence>
<dbReference type="InterPro" id="IPR036259">
    <property type="entry name" value="MFS_trans_sf"/>
</dbReference>
<dbReference type="InParanoid" id="A0A1S3J9P7"/>
<keyword evidence="10" id="KW-1185">Reference proteome</keyword>
<dbReference type="Gene3D" id="1.20.1250.20">
    <property type="entry name" value="MFS general substrate transporter like domains"/>
    <property type="match status" value="2"/>
</dbReference>
<feature type="transmembrane region" description="Helical" evidence="9">
    <location>
        <begin position="104"/>
        <end position="124"/>
    </location>
</feature>
<dbReference type="FunCoup" id="A0A1S3J9P7">
    <property type="interactions" value="395"/>
</dbReference>
<evidence type="ECO:0000256" key="8">
    <source>
        <dbReference type="SAM" id="MobiDB-lite"/>
    </source>
</evidence>
<dbReference type="AlphaFoldDB" id="A0A1S3J9P7"/>
<reference evidence="11" key="1">
    <citation type="submission" date="2025-08" db="UniProtKB">
        <authorList>
            <consortium name="RefSeq"/>
        </authorList>
    </citation>
    <scope>IDENTIFICATION</scope>
    <source>
        <tissue evidence="11">Gonads</tissue>
    </source>
</reference>
<feature type="transmembrane region" description="Helical" evidence="9">
    <location>
        <begin position="365"/>
        <end position="383"/>
    </location>
</feature>
<evidence type="ECO:0000256" key="1">
    <source>
        <dbReference type="ARBA" id="ARBA00004141"/>
    </source>
</evidence>
<dbReference type="GeneID" id="106171355"/>
<dbReference type="OrthoDB" id="18814at2759"/>
<dbReference type="PIRSF" id="PIRSF028739">
    <property type="entry name" value="Folate_carrier"/>
    <property type="match status" value="1"/>
</dbReference>
<evidence type="ECO:0000256" key="7">
    <source>
        <dbReference type="PIRNR" id="PIRNR028739"/>
    </source>
</evidence>
<keyword evidence="3 7" id="KW-0813">Transport</keyword>
<feature type="transmembrane region" description="Helical" evidence="9">
    <location>
        <begin position="49"/>
        <end position="67"/>
    </location>
</feature>
<feature type="transmembrane region" description="Helical" evidence="9">
    <location>
        <begin position="429"/>
        <end position="450"/>
    </location>
</feature>
<evidence type="ECO:0000256" key="4">
    <source>
        <dbReference type="ARBA" id="ARBA00022692"/>
    </source>
</evidence>
<evidence type="ECO:0000256" key="9">
    <source>
        <dbReference type="SAM" id="Phobius"/>
    </source>
</evidence>
<feature type="transmembrane region" description="Helical" evidence="9">
    <location>
        <begin position="74"/>
        <end position="92"/>
    </location>
</feature>
<sequence length="593" mass="65660">MCVSLVAATAALCLYGFLKELRPSESFLTPYLVGPDKNLSETQVDNEVYPVWTYSYLVALIVVFLLTDLLRYKPVIIFEGLTYLGTWALLLWGQGVLTMQLMQFLYGLATATEIAYYSYIYAAVEKDHYQRVTSYTRAAVLLGRFIAGLLGQLLVSLGHVSYFVLNCISMGSVGAAFIVAVCLPSVSKSVYFHQETSTENSQQQIDASQDPNREIDRERCASCDDSIMGSHPPSILSSRASTPSTIHHNRGVTPNTLETGTPSSLQFGSAGFLGMDLDARSLAYGMSGSVDSKIMRLDNEFQDSGSHFYSDLHLRSNVDDTVSWQSVDTNLVQRSQNMNAACRDSFKSMWHDFLTCYRDRHLLKWSLWWAFAMCGNFQVGNYIQNMWDIISPSRDNPDVYNGGVDAVSTAIGALAALLVGFVKVNWRKWGEAFLGVISILDAVVLLAISFSKSIWLAYGLYIAFRASFQMVITIASYQVASVLAVERYALVFGCNTFVAVLIQTIMTAILVDKRGLDATPDTQFIVYGSYFFVIGTIFAVKASFTLGQKKCYCSKLRDSNVPYREMDDSSIDDSTVDRGSGQSGYSEGSLVIN</sequence>
<evidence type="ECO:0000256" key="3">
    <source>
        <dbReference type="ARBA" id="ARBA00022448"/>
    </source>
</evidence>
<dbReference type="PANTHER" id="PTHR10686:SF18">
    <property type="entry name" value="IP11787P-RELATED"/>
    <property type="match status" value="1"/>
</dbReference>